<evidence type="ECO:0000313" key="7">
    <source>
        <dbReference type="EMBL" id="KAF4120621.1"/>
    </source>
</evidence>
<dbReference type="SUPFAM" id="SSF57959">
    <property type="entry name" value="Leucine zipper domain"/>
    <property type="match status" value="1"/>
</dbReference>
<dbReference type="Proteomes" id="UP000749293">
    <property type="component" value="Unassembled WGS sequence"/>
</dbReference>
<feature type="compositionally biased region" description="Polar residues" evidence="5">
    <location>
        <begin position="49"/>
        <end position="62"/>
    </location>
</feature>
<dbReference type="PROSITE" id="PS50217">
    <property type="entry name" value="BZIP"/>
    <property type="match status" value="1"/>
</dbReference>
<feature type="region of interest" description="Disordered" evidence="5">
    <location>
        <begin position="99"/>
        <end position="196"/>
    </location>
</feature>
<dbReference type="InterPro" id="IPR004827">
    <property type="entry name" value="bZIP"/>
</dbReference>
<organism evidence="7 8">
    <name type="scientific">Geosmithia morbida</name>
    <dbReference type="NCBI Taxonomy" id="1094350"/>
    <lineage>
        <taxon>Eukaryota</taxon>
        <taxon>Fungi</taxon>
        <taxon>Dikarya</taxon>
        <taxon>Ascomycota</taxon>
        <taxon>Pezizomycotina</taxon>
        <taxon>Sordariomycetes</taxon>
        <taxon>Hypocreomycetidae</taxon>
        <taxon>Hypocreales</taxon>
        <taxon>Bionectriaceae</taxon>
        <taxon>Geosmithia</taxon>
    </lineage>
</organism>
<comment type="subcellular location">
    <subcellularLocation>
        <location evidence="1">Nucleus</location>
    </subcellularLocation>
</comment>
<dbReference type="AlphaFoldDB" id="A0A9P4YP97"/>
<feature type="domain" description="BZIP" evidence="6">
    <location>
        <begin position="195"/>
        <end position="258"/>
    </location>
</feature>
<reference evidence="7" key="1">
    <citation type="submission" date="2020-03" db="EMBL/GenBank/DDBJ databases">
        <title>Site-based positive gene gene selection in Geosmithia morbida across the United States reveals a broad range of putative effectors and factors for local host and environmental adapation.</title>
        <authorList>
            <person name="Onufrak A."/>
            <person name="Murdoch R.W."/>
            <person name="Gazis R."/>
            <person name="Huff M."/>
            <person name="Staton M."/>
            <person name="Klingeman W."/>
            <person name="Hadziabdic D."/>
        </authorList>
    </citation>
    <scope>NUCLEOTIDE SEQUENCE</scope>
    <source>
        <strain evidence="7">1262</strain>
    </source>
</reference>
<evidence type="ECO:0000256" key="3">
    <source>
        <dbReference type="ARBA" id="ARBA00023163"/>
    </source>
</evidence>
<keyword evidence="2" id="KW-0805">Transcription regulation</keyword>
<keyword evidence="8" id="KW-1185">Reference proteome</keyword>
<evidence type="ECO:0000259" key="6">
    <source>
        <dbReference type="PROSITE" id="PS50217"/>
    </source>
</evidence>
<dbReference type="SMART" id="SM00338">
    <property type="entry name" value="BRLZ"/>
    <property type="match status" value="1"/>
</dbReference>
<evidence type="ECO:0000313" key="8">
    <source>
        <dbReference type="Proteomes" id="UP000749293"/>
    </source>
</evidence>
<dbReference type="CDD" id="cd14687">
    <property type="entry name" value="bZIP_ATF2"/>
    <property type="match status" value="1"/>
</dbReference>
<dbReference type="OrthoDB" id="295274at2759"/>
<dbReference type="RefSeq" id="XP_035319273.1">
    <property type="nucleotide sequence ID" value="XM_035464603.1"/>
</dbReference>
<dbReference type="PROSITE" id="PS00036">
    <property type="entry name" value="BZIP_BASIC"/>
    <property type="match status" value="1"/>
</dbReference>
<dbReference type="InterPro" id="IPR051027">
    <property type="entry name" value="bZIP_transcription_factors"/>
</dbReference>
<sequence>MSTLADQMVHPAIHLDDLMDLSGDPTSDMADPHLAMPFFGNLSGKESDQLTVDPSTWGNSLDPNPFADSPEDYTTTNPRINNASTIAVDDGALELQVADAASPRRTARTTRIQGKSSRTLSKSSIPSLSSGPSSPGAKPARAIRATKKQEPRAGKTAKANPSAPSRSTRARKRERQPSEDDVDGGGGIAGGEGGDFKRTKYLERNRIAASKCRQKKKAWVCDLETQKCELEVMHSSLQRDYTSLIDEINQLKTDLMNHAGCGDPNIDDWINAEAKRFVVKKTKDDPEPAPAATLVDDDNDDDNQQFSLAAGDLFDNDPSMVGQSPTLSDSIFAMSPVIKNEEDINYDHMPDDMFQ</sequence>
<comment type="caution">
    <text evidence="7">The sequence shown here is derived from an EMBL/GenBank/DDBJ whole genome shotgun (WGS) entry which is preliminary data.</text>
</comment>
<dbReference type="GO" id="GO:0005634">
    <property type="term" value="C:nucleus"/>
    <property type="evidence" value="ECO:0007669"/>
    <property type="project" value="UniProtKB-SubCell"/>
</dbReference>
<name>A0A9P4YP97_9HYPO</name>
<dbReference type="Gene3D" id="1.20.5.170">
    <property type="match status" value="1"/>
</dbReference>
<feature type="region of interest" description="Disordered" evidence="5">
    <location>
        <begin position="282"/>
        <end position="302"/>
    </location>
</feature>
<evidence type="ECO:0000256" key="4">
    <source>
        <dbReference type="ARBA" id="ARBA00023242"/>
    </source>
</evidence>
<protein>
    <recommendedName>
        <fullName evidence="6">BZIP domain-containing protein</fullName>
    </recommendedName>
</protein>
<dbReference type="InterPro" id="IPR046347">
    <property type="entry name" value="bZIP_sf"/>
</dbReference>
<dbReference type="GO" id="GO:0003700">
    <property type="term" value="F:DNA-binding transcription factor activity"/>
    <property type="evidence" value="ECO:0007669"/>
    <property type="project" value="InterPro"/>
</dbReference>
<dbReference type="GeneID" id="55968854"/>
<keyword evidence="4" id="KW-0539">Nucleus</keyword>
<proteinExistence type="predicted"/>
<gene>
    <name evidence="7" type="ORF">GMORB2_2624</name>
</gene>
<evidence type="ECO:0000256" key="1">
    <source>
        <dbReference type="ARBA" id="ARBA00004123"/>
    </source>
</evidence>
<dbReference type="EMBL" id="JAANYQ010000015">
    <property type="protein sequence ID" value="KAF4120621.1"/>
    <property type="molecule type" value="Genomic_DNA"/>
</dbReference>
<keyword evidence="3" id="KW-0804">Transcription</keyword>
<dbReference type="Pfam" id="PF00170">
    <property type="entry name" value="bZIP_1"/>
    <property type="match status" value="1"/>
</dbReference>
<accession>A0A9P4YP97</accession>
<dbReference type="PANTHER" id="PTHR19304">
    <property type="entry name" value="CYCLIC-AMP RESPONSE ELEMENT BINDING PROTEIN"/>
    <property type="match status" value="1"/>
</dbReference>
<feature type="region of interest" description="Disordered" evidence="5">
    <location>
        <begin position="45"/>
        <end position="79"/>
    </location>
</feature>
<feature type="compositionally biased region" description="Gly residues" evidence="5">
    <location>
        <begin position="184"/>
        <end position="193"/>
    </location>
</feature>
<evidence type="ECO:0000256" key="2">
    <source>
        <dbReference type="ARBA" id="ARBA00023015"/>
    </source>
</evidence>
<evidence type="ECO:0000256" key="5">
    <source>
        <dbReference type="SAM" id="MobiDB-lite"/>
    </source>
</evidence>
<feature type="compositionally biased region" description="Low complexity" evidence="5">
    <location>
        <begin position="116"/>
        <end position="140"/>
    </location>
</feature>